<dbReference type="PANTHER" id="PTHR39322">
    <property type="entry name" value="ACYL-HOMOSERINE-LACTONE SYNTHASE"/>
    <property type="match status" value="1"/>
</dbReference>
<dbReference type="Proteomes" id="UP001361239">
    <property type="component" value="Unassembled WGS sequence"/>
</dbReference>
<name>A0ABU8RU12_9SPHN</name>
<dbReference type="EMBL" id="JBBHJZ010000001">
    <property type="protein sequence ID" value="MEJ5976589.1"/>
    <property type="molecule type" value="Genomic_DNA"/>
</dbReference>
<evidence type="ECO:0000313" key="7">
    <source>
        <dbReference type="EMBL" id="MEJ5976589.1"/>
    </source>
</evidence>
<evidence type="ECO:0000256" key="6">
    <source>
        <dbReference type="RuleBase" id="RU361135"/>
    </source>
</evidence>
<evidence type="ECO:0000313" key="8">
    <source>
        <dbReference type="Proteomes" id="UP001361239"/>
    </source>
</evidence>
<keyword evidence="4 5" id="KW-0071">Autoinducer synthesis</keyword>
<dbReference type="RefSeq" id="WP_339586495.1">
    <property type="nucleotide sequence ID" value="NZ_JBBHJZ010000001.1"/>
</dbReference>
<gene>
    <name evidence="7" type="ORF">WG901_08085</name>
</gene>
<accession>A0ABU8RU12</accession>
<dbReference type="PROSITE" id="PS51187">
    <property type="entry name" value="AUTOINDUCER_SYNTH_2"/>
    <property type="match status" value="1"/>
</dbReference>
<protein>
    <recommendedName>
        <fullName evidence="6">Acyl-homoserine-lactone synthase</fullName>
        <ecNumber evidence="6">2.3.1.184</ecNumber>
    </recommendedName>
    <alternativeName>
        <fullName evidence="6">Autoinducer synthesis protein</fullName>
    </alternativeName>
</protein>
<organism evidence="7 8">
    <name type="scientific">Novosphingobium anseongense</name>
    <dbReference type="NCBI Taxonomy" id="3133436"/>
    <lineage>
        <taxon>Bacteria</taxon>
        <taxon>Pseudomonadati</taxon>
        <taxon>Pseudomonadota</taxon>
        <taxon>Alphaproteobacteria</taxon>
        <taxon>Sphingomonadales</taxon>
        <taxon>Sphingomonadaceae</taxon>
        <taxon>Novosphingobium</taxon>
    </lineage>
</organism>
<keyword evidence="3 6" id="KW-0949">S-adenosyl-L-methionine</keyword>
<dbReference type="PANTHER" id="PTHR39322:SF1">
    <property type="entry name" value="ISOVALERYL-HOMOSERINE LACTONE SYNTHASE"/>
    <property type="match status" value="1"/>
</dbReference>
<dbReference type="PRINTS" id="PR01549">
    <property type="entry name" value="AUTOINDCRSYN"/>
</dbReference>
<evidence type="ECO:0000256" key="3">
    <source>
        <dbReference type="ARBA" id="ARBA00022691"/>
    </source>
</evidence>
<dbReference type="Gene3D" id="3.40.630.30">
    <property type="match status" value="1"/>
</dbReference>
<evidence type="ECO:0000256" key="1">
    <source>
        <dbReference type="ARBA" id="ARBA00022654"/>
    </source>
</evidence>
<comment type="similarity">
    <text evidence="5 6">Belongs to the autoinducer synthase family.</text>
</comment>
<dbReference type="InterPro" id="IPR016181">
    <property type="entry name" value="Acyl_CoA_acyltransferase"/>
</dbReference>
<keyword evidence="8" id="KW-1185">Reference proteome</keyword>
<comment type="catalytic activity">
    <reaction evidence="6">
        <text>a fatty acyl-[ACP] + S-adenosyl-L-methionine = an N-acyl-L-homoserine lactone + S-methyl-5'-thioadenosine + holo-[ACP] + H(+)</text>
        <dbReference type="Rhea" id="RHEA:10096"/>
        <dbReference type="Rhea" id="RHEA-COMP:9685"/>
        <dbReference type="Rhea" id="RHEA-COMP:14125"/>
        <dbReference type="ChEBI" id="CHEBI:15378"/>
        <dbReference type="ChEBI" id="CHEBI:17509"/>
        <dbReference type="ChEBI" id="CHEBI:55474"/>
        <dbReference type="ChEBI" id="CHEBI:59789"/>
        <dbReference type="ChEBI" id="CHEBI:64479"/>
        <dbReference type="ChEBI" id="CHEBI:138651"/>
        <dbReference type="EC" id="2.3.1.184"/>
    </reaction>
</comment>
<sequence>MIRTIDRMSEAEGAVLRSMFEARKRVFVDLLKWDVPVLAGTWEIDHFDDRDATYLILTDGESGHVASTRLLETTRPHLLDSLFPQLVDGPIPAGRTVREITRFCLDRSLRAAERRQARDWLVSALAAHALERGITHYTGVAELPWFQQIRAFGWNCLPLGAPMRIDGRMLTALVIAIDEDTPERLADRGIWRTGMAVPAGLARDIAPEHRA</sequence>
<keyword evidence="1 5" id="KW-0673">Quorum sensing</keyword>
<keyword evidence="2 6" id="KW-0808">Transferase</keyword>
<comment type="caution">
    <text evidence="7">The sequence shown here is derived from an EMBL/GenBank/DDBJ whole genome shotgun (WGS) entry which is preliminary data.</text>
</comment>
<evidence type="ECO:0000256" key="4">
    <source>
        <dbReference type="ARBA" id="ARBA00022929"/>
    </source>
</evidence>
<dbReference type="InterPro" id="IPR001690">
    <property type="entry name" value="Autoind_synthase"/>
</dbReference>
<dbReference type="SUPFAM" id="SSF55729">
    <property type="entry name" value="Acyl-CoA N-acyltransferases (Nat)"/>
    <property type="match status" value="1"/>
</dbReference>
<reference evidence="7 8" key="1">
    <citation type="submission" date="2024-03" db="EMBL/GenBank/DDBJ databases">
        <authorList>
            <person name="Jo J.-H."/>
        </authorList>
    </citation>
    <scope>NUCLEOTIDE SEQUENCE [LARGE SCALE GENOMIC DNA]</scope>
    <source>
        <strain evidence="7 8">PS1R-30</strain>
    </source>
</reference>
<evidence type="ECO:0000256" key="5">
    <source>
        <dbReference type="PROSITE-ProRule" id="PRU00533"/>
    </source>
</evidence>
<dbReference type="Pfam" id="PF00765">
    <property type="entry name" value="Autoind_synth"/>
    <property type="match status" value="1"/>
</dbReference>
<dbReference type="EC" id="2.3.1.184" evidence="6"/>
<evidence type="ECO:0000256" key="2">
    <source>
        <dbReference type="ARBA" id="ARBA00022679"/>
    </source>
</evidence>
<proteinExistence type="inferred from homology"/>